<comment type="caution">
    <text evidence="1">The sequence shown here is derived from an EMBL/GenBank/DDBJ whole genome shotgun (WGS) entry which is preliminary data.</text>
</comment>
<keyword evidence="2" id="KW-1185">Reference proteome</keyword>
<dbReference type="EMBL" id="BTSY01000002">
    <property type="protein sequence ID" value="GMT15888.1"/>
    <property type="molecule type" value="Genomic_DNA"/>
</dbReference>
<evidence type="ECO:0000313" key="2">
    <source>
        <dbReference type="Proteomes" id="UP001432322"/>
    </source>
</evidence>
<protein>
    <submittedName>
        <fullName evidence="1">Uncharacterized protein</fullName>
    </submittedName>
</protein>
<feature type="non-terminal residue" evidence="1">
    <location>
        <position position="113"/>
    </location>
</feature>
<gene>
    <name evidence="1" type="ORF">PFISCL1PPCAC_7185</name>
</gene>
<accession>A0AAV5V9J0</accession>
<dbReference type="Proteomes" id="UP001432322">
    <property type="component" value="Unassembled WGS sequence"/>
</dbReference>
<reference evidence="1" key="1">
    <citation type="submission" date="2023-10" db="EMBL/GenBank/DDBJ databases">
        <title>Genome assembly of Pristionchus species.</title>
        <authorList>
            <person name="Yoshida K."/>
            <person name="Sommer R.J."/>
        </authorList>
    </citation>
    <scope>NUCLEOTIDE SEQUENCE</scope>
    <source>
        <strain evidence="1">RS5133</strain>
    </source>
</reference>
<name>A0AAV5V9J0_9BILA</name>
<sequence length="113" mass="12973">QHANEWKAKYKSLWTQCGVALKGVAELPYRSNAESHEEFMESLPGISKWNANDCDKTQCRSLLEDNKKCWTQLGQHGIERERWRIQGIVGNLALAEIFKNDKFPSVGRLTHSN</sequence>
<evidence type="ECO:0000313" key="1">
    <source>
        <dbReference type="EMBL" id="GMT15888.1"/>
    </source>
</evidence>
<proteinExistence type="predicted"/>
<feature type="non-terminal residue" evidence="1">
    <location>
        <position position="1"/>
    </location>
</feature>
<organism evidence="1 2">
    <name type="scientific">Pristionchus fissidentatus</name>
    <dbReference type="NCBI Taxonomy" id="1538716"/>
    <lineage>
        <taxon>Eukaryota</taxon>
        <taxon>Metazoa</taxon>
        <taxon>Ecdysozoa</taxon>
        <taxon>Nematoda</taxon>
        <taxon>Chromadorea</taxon>
        <taxon>Rhabditida</taxon>
        <taxon>Rhabditina</taxon>
        <taxon>Diplogasteromorpha</taxon>
        <taxon>Diplogasteroidea</taxon>
        <taxon>Neodiplogasteridae</taxon>
        <taxon>Pristionchus</taxon>
    </lineage>
</organism>
<dbReference type="AlphaFoldDB" id="A0AAV5V9J0"/>